<evidence type="ECO:0000313" key="2">
    <source>
        <dbReference type="EMBL" id="KAJ5449412.1"/>
    </source>
</evidence>
<accession>A0AAD6G174</accession>
<name>A0AAD6G174_9EURO</name>
<evidence type="ECO:0008006" key="4">
    <source>
        <dbReference type="Google" id="ProtNLM"/>
    </source>
</evidence>
<reference evidence="2" key="1">
    <citation type="submission" date="2022-12" db="EMBL/GenBank/DDBJ databases">
        <authorList>
            <person name="Petersen C."/>
        </authorList>
    </citation>
    <scope>NUCLEOTIDE SEQUENCE</scope>
    <source>
        <strain evidence="2">IBT 16125</strain>
    </source>
</reference>
<evidence type="ECO:0000256" key="1">
    <source>
        <dbReference type="ARBA" id="ARBA00022448"/>
    </source>
</evidence>
<reference evidence="2" key="2">
    <citation type="journal article" date="2023" name="IMA Fungus">
        <title>Comparative genomic study of the Penicillium genus elucidates a diverse pangenome and 15 lateral gene transfer events.</title>
        <authorList>
            <person name="Petersen C."/>
            <person name="Sorensen T."/>
            <person name="Nielsen M.R."/>
            <person name="Sondergaard T.E."/>
            <person name="Sorensen J.L."/>
            <person name="Fitzpatrick D.A."/>
            <person name="Frisvad J.C."/>
            <person name="Nielsen K.L."/>
        </authorList>
    </citation>
    <scope>NUCLEOTIDE SEQUENCE</scope>
    <source>
        <strain evidence="2">IBT 16125</strain>
    </source>
</reference>
<dbReference type="Gene3D" id="3.40.50.300">
    <property type="entry name" value="P-loop containing nucleotide triphosphate hydrolases"/>
    <property type="match status" value="1"/>
</dbReference>
<keyword evidence="3" id="KW-1185">Reference proteome</keyword>
<dbReference type="PANTHER" id="PTHR19241">
    <property type="entry name" value="ATP-BINDING CASSETTE TRANSPORTER"/>
    <property type="match status" value="1"/>
</dbReference>
<dbReference type="RefSeq" id="XP_056764947.1">
    <property type="nucleotide sequence ID" value="XM_056909243.1"/>
</dbReference>
<keyword evidence="1" id="KW-0813">Transport</keyword>
<proteinExistence type="predicted"/>
<dbReference type="GeneID" id="81599486"/>
<gene>
    <name evidence="2" type="ORF">N7458_005861</name>
</gene>
<dbReference type="InterPro" id="IPR027417">
    <property type="entry name" value="P-loop_NTPase"/>
</dbReference>
<sequence>MEVNRDPEKAMYPANTIVKLLQLEDLEYALIGRPSAGLSIEQRKRLTISVKLVAKPSILIFLDEPTSSLDSQAANNTVRFLRKLAEVG</sequence>
<dbReference type="Proteomes" id="UP001213681">
    <property type="component" value="Unassembled WGS sequence"/>
</dbReference>
<organism evidence="2 3">
    <name type="scientific">Penicillium daleae</name>
    <dbReference type="NCBI Taxonomy" id="63821"/>
    <lineage>
        <taxon>Eukaryota</taxon>
        <taxon>Fungi</taxon>
        <taxon>Dikarya</taxon>
        <taxon>Ascomycota</taxon>
        <taxon>Pezizomycotina</taxon>
        <taxon>Eurotiomycetes</taxon>
        <taxon>Eurotiomycetidae</taxon>
        <taxon>Eurotiales</taxon>
        <taxon>Aspergillaceae</taxon>
        <taxon>Penicillium</taxon>
    </lineage>
</organism>
<protein>
    <recommendedName>
        <fullName evidence="4">ABC transporter domain-containing protein</fullName>
    </recommendedName>
</protein>
<dbReference type="EMBL" id="JAPVEA010000006">
    <property type="protein sequence ID" value="KAJ5449412.1"/>
    <property type="molecule type" value="Genomic_DNA"/>
</dbReference>
<evidence type="ECO:0000313" key="3">
    <source>
        <dbReference type="Proteomes" id="UP001213681"/>
    </source>
</evidence>
<dbReference type="AlphaFoldDB" id="A0AAD6G174"/>
<comment type="caution">
    <text evidence="2">The sequence shown here is derived from an EMBL/GenBank/DDBJ whole genome shotgun (WGS) entry which is preliminary data.</text>
</comment>
<dbReference type="SUPFAM" id="SSF52540">
    <property type="entry name" value="P-loop containing nucleoside triphosphate hydrolases"/>
    <property type="match status" value="1"/>
</dbReference>